<dbReference type="GO" id="GO:0016020">
    <property type="term" value="C:membrane"/>
    <property type="evidence" value="ECO:0007669"/>
    <property type="project" value="GOC"/>
</dbReference>
<dbReference type="GO" id="GO:0000036">
    <property type="term" value="F:acyl carrier activity"/>
    <property type="evidence" value="ECO:0007669"/>
    <property type="project" value="UniProtKB-UniRule"/>
</dbReference>
<dbReference type="EMBL" id="JADEXS010000153">
    <property type="protein sequence ID" value="MBE9023372.1"/>
    <property type="molecule type" value="Genomic_DNA"/>
</dbReference>
<sequence length="81" mass="9480">MTQQDIFNQVQFIVAAELANEQQKITPEVNLTQDLGADYLDLIAMFQKLEDTFNTRIPYREAKQLVTIEQIVNYIDQKIFI</sequence>
<feature type="domain" description="Carrier" evidence="8">
    <location>
        <begin position="4"/>
        <end position="79"/>
    </location>
</feature>
<comment type="caution">
    <text evidence="7">Lacks conserved residue(s) required for the propagation of feature annotation.</text>
</comment>
<dbReference type="AlphaFoldDB" id="A0A8J7D0M6"/>
<reference evidence="9" key="1">
    <citation type="submission" date="2020-10" db="EMBL/GenBank/DDBJ databases">
        <authorList>
            <person name="Castelo-Branco R."/>
            <person name="Eusebio N."/>
            <person name="Adriana R."/>
            <person name="Vieira A."/>
            <person name="Brugerolle De Fraissinette N."/>
            <person name="Rezende De Castro R."/>
            <person name="Schneider M.P."/>
            <person name="Vasconcelos V."/>
            <person name="Leao P.N."/>
        </authorList>
    </citation>
    <scope>NUCLEOTIDE SEQUENCE</scope>
    <source>
        <strain evidence="9">LEGE 12446</strain>
    </source>
</reference>
<gene>
    <name evidence="7" type="primary">acpP</name>
    <name evidence="9" type="ORF">IQ276_13320</name>
</gene>
<dbReference type="GO" id="GO:0000035">
    <property type="term" value="F:acyl binding"/>
    <property type="evidence" value="ECO:0007669"/>
    <property type="project" value="TreeGrafter"/>
</dbReference>
<evidence type="ECO:0000256" key="4">
    <source>
        <dbReference type="ARBA" id="ARBA00022832"/>
    </source>
</evidence>
<dbReference type="GO" id="GO:0009245">
    <property type="term" value="P:lipid A biosynthetic process"/>
    <property type="evidence" value="ECO:0007669"/>
    <property type="project" value="TreeGrafter"/>
</dbReference>
<evidence type="ECO:0000256" key="7">
    <source>
        <dbReference type="HAMAP-Rule" id="MF_01217"/>
    </source>
</evidence>
<dbReference type="PANTHER" id="PTHR20863">
    <property type="entry name" value="ACYL CARRIER PROTEIN"/>
    <property type="match status" value="1"/>
</dbReference>
<dbReference type="GO" id="GO:0005829">
    <property type="term" value="C:cytosol"/>
    <property type="evidence" value="ECO:0007669"/>
    <property type="project" value="TreeGrafter"/>
</dbReference>
<protein>
    <recommendedName>
        <fullName evidence="7">Acyl carrier protein</fullName>
        <shortName evidence="7">ACP</shortName>
    </recommendedName>
</protein>
<keyword evidence="4 7" id="KW-0276">Fatty acid metabolism</keyword>
<dbReference type="Pfam" id="PF00550">
    <property type="entry name" value="PP-binding"/>
    <property type="match status" value="1"/>
</dbReference>
<evidence type="ECO:0000256" key="6">
    <source>
        <dbReference type="ARBA" id="ARBA00023160"/>
    </source>
</evidence>
<dbReference type="InterPro" id="IPR009081">
    <property type="entry name" value="PP-bd_ACP"/>
</dbReference>
<keyword evidence="3 7" id="KW-0597">Phosphoprotein</keyword>
<keyword evidence="10" id="KW-1185">Reference proteome</keyword>
<dbReference type="HAMAP" id="MF_01217">
    <property type="entry name" value="Acyl_carrier"/>
    <property type="match status" value="1"/>
</dbReference>
<evidence type="ECO:0000256" key="1">
    <source>
        <dbReference type="ARBA" id="ARBA00022450"/>
    </source>
</evidence>
<evidence type="ECO:0000259" key="8">
    <source>
        <dbReference type="PROSITE" id="PS50075"/>
    </source>
</evidence>
<keyword evidence="1 7" id="KW-0596">Phosphopantetheine</keyword>
<name>A0A8J7D0M6_DESMC</name>
<dbReference type="PROSITE" id="PS50075">
    <property type="entry name" value="CARRIER"/>
    <property type="match status" value="1"/>
</dbReference>
<keyword evidence="6 7" id="KW-0275">Fatty acid biosynthesis</keyword>
<comment type="pathway">
    <text evidence="7">Lipid metabolism; fatty acid biosynthesis.</text>
</comment>
<keyword evidence="2 7" id="KW-0444">Lipid biosynthesis</keyword>
<keyword evidence="5 7" id="KW-0443">Lipid metabolism</keyword>
<evidence type="ECO:0000256" key="5">
    <source>
        <dbReference type="ARBA" id="ARBA00023098"/>
    </source>
</evidence>
<dbReference type="InterPro" id="IPR036736">
    <property type="entry name" value="ACP-like_sf"/>
</dbReference>
<evidence type="ECO:0000313" key="10">
    <source>
        <dbReference type="Proteomes" id="UP000622533"/>
    </source>
</evidence>
<evidence type="ECO:0000313" key="9">
    <source>
        <dbReference type="EMBL" id="MBE9023372.1"/>
    </source>
</evidence>
<dbReference type="Proteomes" id="UP000622533">
    <property type="component" value="Unassembled WGS sequence"/>
</dbReference>
<proteinExistence type="inferred from homology"/>
<organism evidence="9 10">
    <name type="scientific">Desmonostoc muscorum LEGE 12446</name>
    <dbReference type="NCBI Taxonomy" id="1828758"/>
    <lineage>
        <taxon>Bacteria</taxon>
        <taxon>Bacillati</taxon>
        <taxon>Cyanobacteriota</taxon>
        <taxon>Cyanophyceae</taxon>
        <taxon>Nostocales</taxon>
        <taxon>Nostocaceae</taxon>
        <taxon>Desmonostoc</taxon>
    </lineage>
</organism>
<dbReference type="RefSeq" id="WP_190882744.1">
    <property type="nucleotide sequence ID" value="NZ_JADEXS020000001.1"/>
</dbReference>
<accession>A0A8J7D0M6</accession>
<comment type="subcellular location">
    <subcellularLocation>
        <location evidence="7">Cytoplasm</location>
    </subcellularLocation>
</comment>
<dbReference type="UniPathway" id="UPA00094"/>
<comment type="function">
    <text evidence="7">Carrier of the growing fatty acid chain in fatty acid biosynthesis.</text>
</comment>
<evidence type="ECO:0000256" key="2">
    <source>
        <dbReference type="ARBA" id="ARBA00022516"/>
    </source>
</evidence>
<dbReference type="InterPro" id="IPR003231">
    <property type="entry name" value="ACP"/>
</dbReference>
<comment type="similarity">
    <text evidence="7">Belongs to the acyl carrier protein (ACP) family.</text>
</comment>
<comment type="PTM">
    <text evidence="7">4'-phosphopantetheine is transferred from CoA to a specific serine of apo-ACP by AcpS. This modification is essential for activity because fatty acids are bound in thioester linkage to the sulfhydryl of the prosthetic group.</text>
</comment>
<comment type="caution">
    <text evidence="9">The sequence shown here is derived from an EMBL/GenBank/DDBJ whole genome shotgun (WGS) entry which is preliminary data.</text>
</comment>
<dbReference type="NCBIfam" id="NF002150">
    <property type="entry name" value="PRK00982.1-4"/>
    <property type="match status" value="1"/>
</dbReference>
<dbReference type="PANTHER" id="PTHR20863:SF76">
    <property type="entry name" value="CARRIER DOMAIN-CONTAINING PROTEIN"/>
    <property type="match status" value="1"/>
</dbReference>
<dbReference type="SUPFAM" id="SSF47336">
    <property type="entry name" value="ACP-like"/>
    <property type="match status" value="1"/>
</dbReference>
<evidence type="ECO:0000256" key="3">
    <source>
        <dbReference type="ARBA" id="ARBA00022553"/>
    </source>
</evidence>
<dbReference type="Gene3D" id="1.10.1200.10">
    <property type="entry name" value="ACP-like"/>
    <property type="match status" value="1"/>
</dbReference>
<keyword evidence="7" id="KW-0963">Cytoplasm</keyword>